<protein>
    <recommendedName>
        <fullName evidence="1">Polymerase/histidinol phosphatase N-terminal domain-containing protein</fullName>
    </recommendedName>
</protein>
<dbReference type="Pfam" id="PF02811">
    <property type="entry name" value="PHP"/>
    <property type="match status" value="1"/>
</dbReference>
<dbReference type="InterPro" id="IPR003141">
    <property type="entry name" value="Pol/His_phosphatase_N"/>
</dbReference>
<dbReference type="GO" id="GO:0004534">
    <property type="term" value="F:5'-3' RNA exonuclease activity"/>
    <property type="evidence" value="ECO:0007669"/>
    <property type="project" value="TreeGrafter"/>
</dbReference>
<reference evidence="2" key="1">
    <citation type="submission" date="2018-05" db="EMBL/GenBank/DDBJ databases">
        <authorList>
            <person name="Lanie J.A."/>
            <person name="Ng W.-L."/>
            <person name="Kazmierczak K.M."/>
            <person name="Andrzejewski T.M."/>
            <person name="Davidsen T.M."/>
            <person name="Wayne K.J."/>
            <person name="Tettelin H."/>
            <person name="Glass J.I."/>
            <person name="Rusch D."/>
            <person name="Podicherti R."/>
            <person name="Tsui H.-C.T."/>
            <person name="Winkler M.E."/>
        </authorList>
    </citation>
    <scope>NUCLEOTIDE SEQUENCE</scope>
</reference>
<dbReference type="InterPro" id="IPR004013">
    <property type="entry name" value="PHP_dom"/>
</dbReference>
<feature type="domain" description="Polymerase/histidinol phosphatase N-terminal" evidence="1">
    <location>
        <begin position="2"/>
        <end position="67"/>
    </location>
</feature>
<organism evidence="2">
    <name type="scientific">marine metagenome</name>
    <dbReference type="NCBI Taxonomy" id="408172"/>
    <lineage>
        <taxon>unclassified sequences</taxon>
        <taxon>metagenomes</taxon>
        <taxon>ecological metagenomes</taxon>
    </lineage>
</organism>
<dbReference type="SMART" id="SM00481">
    <property type="entry name" value="POLIIIAc"/>
    <property type="match status" value="1"/>
</dbReference>
<evidence type="ECO:0000259" key="1">
    <source>
        <dbReference type="SMART" id="SM00481"/>
    </source>
</evidence>
<accession>A0A381Q7F1</accession>
<sequence length="281" mass="30669">MIDLHLHTTASDGFYSPSELVQRANKAKIRTISVTDHDTMAGVSDAIAASAAYGITVVPGVEITAVWQGLDIHLLGYFLDEAPVVFQQFLATSRQARRERIQTIVERLDRLGVHISADSILRQQSDPLGSLGRPHVARALIEAGHVKTIREAFDRWLAAGQPAFVPRQNPSPRSVIKMVAAAGGVVSLAHPGLLKSPHECLLSLVADGLGAIEVFHSRHNPATQRKFLDQARTFDLAVTGGSDFHGHKDGRSVRLGRFGLPRDHFSILQERLVLARKVATR</sequence>
<dbReference type="SUPFAM" id="SSF89550">
    <property type="entry name" value="PHP domain-like"/>
    <property type="match status" value="1"/>
</dbReference>
<gene>
    <name evidence="2" type="ORF">METZ01_LOCUS27844</name>
</gene>
<name>A0A381Q7F1_9ZZZZ</name>
<dbReference type="InterPro" id="IPR052018">
    <property type="entry name" value="PHP_domain"/>
</dbReference>
<dbReference type="CDD" id="cd07438">
    <property type="entry name" value="PHP_HisPPase_AMP"/>
    <property type="match status" value="1"/>
</dbReference>
<dbReference type="Gene3D" id="1.10.150.650">
    <property type="match status" value="1"/>
</dbReference>
<dbReference type="Gene3D" id="3.20.20.140">
    <property type="entry name" value="Metal-dependent hydrolases"/>
    <property type="match status" value="1"/>
</dbReference>
<dbReference type="GO" id="GO:0035312">
    <property type="term" value="F:5'-3' DNA exonuclease activity"/>
    <property type="evidence" value="ECO:0007669"/>
    <property type="project" value="TreeGrafter"/>
</dbReference>
<dbReference type="InterPro" id="IPR016195">
    <property type="entry name" value="Pol/histidinol_Pase-like"/>
</dbReference>
<dbReference type="PANTHER" id="PTHR42924:SF3">
    <property type="entry name" value="POLYMERASE_HISTIDINOL PHOSPHATASE N-TERMINAL DOMAIN-CONTAINING PROTEIN"/>
    <property type="match status" value="1"/>
</dbReference>
<proteinExistence type="predicted"/>
<evidence type="ECO:0000313" key="2">
    <source>
        <dbReference type="EMBL" id="SUZ74990.1"/>
    </source>
</evidence>
<dbReference type="EMBL" id="UINC01001229">
    <property type="protein sequence ID" value="SUZ74990.1"/>
    <property type="molecule type" value="Genomic_DNA"/>
</dbReference>
<dbReference type="AlphaFoldDB" id="A0A381Q7F1"/>
<dbReference type="PANTHER" id="PTHR42924">
    <property type="entry name" value="EXONUCLEASE"/>
    <property type="match status" value="1"/>
</dbReference>